<feature type="compositionally biased region" description="Basic and acidic residues" evidence="1">
    <location>
        <begin position="568"/>
        <end position="577"/>
    </location>
</feature>
<evidence type="ECO:0000313" key="3">
    <source>
        <dbReference type="Proteomes" id="UP000053105"/>
    </source>
</evidence>
<protein>
    <submittedName>
        <fullName evidence="2">Uncharacterized protein</fullName>
    </submittedName>
</protein>
<keyword evidence="3" id="KW-1185">Reference proteome</keyword>
<proteinExistence type="predicted"/>
<dbReference type="Proteomes" id="UP000053105">
    <property type="component" value="Unassembled WGS sequence"/>
</dbReference>
<gene>
    <name evidence="2" type="ORF">WN51_05817</name>
</gene>
<sequence>MIMTFDVVLHIFVMEKSYELSKDDYKFGEFIAVGDYLHRWNQRKTEQSVMPFNLQIDSTLTFHSFEILEIVRLKLLSITGSNSGFQPMTDSTRYVAVSSRTSQHGRYCPSFLEQKQKSPSSLLLVIKDLRAEDSLTSNQLRSSLLSSTELRTKQLGSQWDHISTTAPKDASRLFHLEAFKGPIAGRESHENQRVHRCIATQRKLTFRPLSVGAVKFSGEKAQAVFLSDNLSICTYTTKRKETSPIDFFYDLRFVFTIVAPRSLRRDVKQFSSFRDLNEFSKEPNLLRKQSNSTDQEKSLTAQRILCECTNFEQQRRLHYRPDFPSSSEENTPNSQWTQICTTKYRQAKEEVCFNMVKPWSRPLYPVVNDTPILATRSRISSKGESLPKACPDDPDTWCCPMVAFSWCARRKRAHASPLDAQEQASGDTAVSVCVPGLSAMPVLPFKRQKKRDFHSKVETFWKLVGYCPKANYPVAGLHDYKIFTGIEKRNWSWDGTFVNDFSAFWGDAFIISVTTLNRLLARDLNGLSLRVFYGPSSVRHWGKSGDCAKKKKKKEKKVLNPKNSCPSNDKRPQPDKTEKVCPAQAAVFAIFAGKIIAEFHRANQHVTKNYLPCTYLQQTKRLERSLNRFRKRHRLAEVPEKSKIAKIISALFRDSELKFSRSGFERNGIKILLRLHYNGTTKIYYRLAIKEIKNIYDNIPSGTKWEVVLT</sequence>
<name>A0A0M9A5Z7_9HYME</name>
<accession>A0A0M9A5Z7</accession>
<organism evidence="2 3">
    <name type="scientific">Melipona quadrifasciata</name>
    <dbReference type="NCBI Taxonomy" id="166423"/>
    <lineage>
        <taxon>Eukaryota</taxon>
        <taxon>Metazoa</taxon>
        <taxon>Ecdysozoa</taxon>
        <taxon>Arthropoda</taxon>
        <taxon>Hexapoda</taxon>
        <taxon>Insecta</taxon>
        <taxon>Pterygota</taxon>
        <taxon>Neoptera</taxon>
        <taxon>Endopterygota</taxon>
        <taxon>Hymenoptera</taxon>
        <taxon>Apocrita</taxon>
        <taxon>Aculeata</taxon>
        <taxon>Apoidea</taxon>
        <taxon>Anthophila</taxon>
        <taxon>Apidae</taxon>
        <taxon>Melipona</taxon>
    </lineage>
</organism>
<dbReference type="EMBL" id="KQ435727">
    <property type="protein sequence ID" value="KOX77930.1"/>
    <property type="molecule type" value="Genomic_DNA"/>
</dbReference>
<evidence type="ECO:0000313" key="2">
    <source>
        <dbReference type="EMBL" id="KOX77930.1"/>
    </source>
</evidence>
<reference evidence="2 3" key="1">
    <citation type="submission" date="2015-07" db="EMBL/GenBank/DDBJ databases">
        <title>The genome of Melipona quadrifasciata.</title>
        <authorList>
            <person name="Pan H."/>
            <person name="Kapheim K."/>
        </authorList>
    </citation>
    <scope>NUCLEOTIDE SEQUENCE [LARGE SCALE GENOMIC DNA]</scope>
    <source>
        <strain evidence="2">0111107301</strain>
        <tissue evidence="2">Whole body</tissue>
    </source>
</reference>
<dbReference type="AlphaFoldDB" id="A0A0M9A5Z7"/>
<evidence type="ECO:0000256" key="1">
    <source>
        <dbReference type="SAM" id="MobiDB-lite"/>
    </source>
</evidence>
<feature type="region of interest" description="Disordered" evidence="1">
    <location>
        <begin position="552"/>
        <end position="577"/>
    </location>
</feature>